<dbReference type="NCBIfam" id="NF033545">
    <property type="entry name" value="transpos_IS630"/>
    <property type="match status" value="1"/>
</dbReference>
<organism evidence="2">
    <name type="scientific">Candidatus Thiocaldithrix dubininis</name>
    <dbReference type="NCBI Taxonomy" id="3080823"/>
    <lineage>
        <taxon>Bacteria</taxon>
        <taxon>Pseudomonadati</taxon>
        <taxon>Pseudomonadota</taxon>
        <taxon>Gammaproteobacteria</taxon>
        <taxon>Thiotrichales</taxon>
        <taxon>Thiotrichaceae</taxon>
        <taxon>Candidatus Thiocaldithrix</taxon>
    </lineage>
</organism>
<dbReference type="AlphaFoldDB" id="A0AA95KFL3"/>
<evidence type="ECO:0000259" key="1">
    <source>
        <dbReference type="Pfam" id="PF13358"/>
    </source>
</evidence>
<name>A0AA95KFL3_9GAMM</name>
<evidence type="ECO:0000313" key="2">
    <source>
        <dbReference type="EMBL" id="WGZ91021.1"/>
    </source>
</evidence>
<proteinExistence type="predicted"/>
<dbReference type="EMBL" id="CP124755">
    <property type="protein sequence ID" value="WGZ91021.1"/>
    <property type="molecule type" value="Genomic_DNA"/>
</dbReference>
<dbReference type="SUPFAM" id="SSF53098">
    <property type="entry name" value="Ribonuclease H-like"/>
    <property type="match status" value="1"/>
</dbReference>
<dbReference type="Proteomes" id="UP001300672">
    <property type="component" value="Chromosome"/>
</dbReference>
<dbReference type="Gene3D" id="3.30.420.10">
    <property type="entry name" value="Ribonuclease H-like superfamily/Ribonuclease H"/>
    <property type="match status" value="1"/>
</dbReference>
<dbReference type="InterPro" id="IPR038717">
    <property type="entry name" value="Tc1-like_DDE_dom"/>
</dbReference>
<dbReference type="InterPro" id="IPR047655">
    <property type="entry name" value="Transpos_IS630-like"/>
</dbReference>
<gene>
    <name evidence="2" type="ORF">QJT80_00790</name>
</gene>
<protein>
    <submittedName>
        <fullName evidence="2">IS630 family transposase</fullName>
    </submittedName>
</protein>
<dbReference type="GO" id="GO:0003676">
    <property type="term" value="F:nucleic acid binding"/>
    <property type="evidence" value="ECO:0007669"/>
    <property type="project" value="InterPro"/>
</dbReference>
<dbReference type="Pfam" id="PF13358">
    <property type="entry name" value="DDE_3"/>
    <property type="match status" value="1"/>
</dbReference>
<reference evidence="2" key="2">
    <citation type="submission" date="2023-04" db="EMBL/GenBank/DDBJ databases">
        <authorList>
            <person name="Beletskiy A.V."/>
            <person name="Mardanov A.V."/>
            <person name="Ravin N.V."/>
        </authorList>
    </citation>
    <scope>NUCLEOTIDE SEQUENCE</scope>
    <source>
        <strain evidence="2">GKL-01</strain>
    </source>
</reference>
<dbReference type="InterPro" id="IPR012337">
    <property type="entry name" value="RNaseH-like_sf"/>
</dbReference>
<dbReference type="InterPro" id="IPR036397">
    <property type="entry name" value="RNaseH_sf"/>
</dbReference>
<sequence length="197" mass="22629">MRKSLKDKRDSIDFEREKDIQAFLHQQMAAGKLLIYYFDGSGFTTTPCVPYGWQKRGETRRLPTTQSKRLNILGFMSLGNNSFFHTVEGRVDSQAAIAAFDAFAVRYAEEFAQTKTPCVVILDNAPIHTSKAFIGKCDDWMLAGICLHFLPAYSPELNPIEILWRKIKYEWLPLDAYKSYKDMREQVLAILAEFGKK</sequence>
<reference evidence="2" key="1">
    <citation type="journal article" date="2023" name="Int. J. Mol. Sci.">
        <title>Metagenomics Revealed a New Genus 'Candidatus Thiocaldithrix dubininis' gen. nov., sp. nov. and a New Species 'Candidatus Thiothrix putei' sp. nov. in the Family Thiotrichaceae, Some Members of Which Have Traits of Both Na+- and H+-Motive Energetics.</title>
        <authorList>
            <person name="Ravin N.V."/>
            <person name="Muntyan M.S."/>
            <person name="Smolyakov D.D."/>
            <person name="Rudenko T.S."/>
            <person name="Beletsky A.V."/>
            <person name="Mardanov A.V."/>
            <person name="Grabovich M.Y."/>
        </authorList>
    </citation>
    <scope>NUCLEOTIDE SEQUENCE</scope>
    <source>
        <strain evidence="2">GKL-01</strain>
    </source>
</reference>
<dbReference type="KEGG" id="tdu:QJT80_00790"/>
<accession>A0AA95KFL3</accession>
<feature type="domain" description="Tc1-like transposase DDE" evidence="1">
    <location>
        <begin position="35"/>
        <end position="183"/>
    </location>
</feature>